<dbReference type="PANTHER" id="PTHR35807">
    <property type="entry name" value="TRANSCRIPTIONAL REGULATOR REDD-RELATED"/>
    <property type="match status" value="1"/>
</dbReference>
<dbReference type="SMART" id="SM00028">
    <property type="entry name" value="TPR"/>
    <property type="match status" value="5"/>
</dbReference>
<dbReference type="Proteomes" id="UP000636960">
    <property type="component" value="Unassembled WGS sequence"/>
</dbReference>
<gene>
    <name evidence="8" type="ORF">Ari01nite_28910</name>
</gene>
<comment type="similarity">
    <text evidence="1">Belongs to the AfsR/DnrI/RedD regulatory family.</text>
</comment>
<evidence type="ECO:0000256" key="5">
    <source>
        <dbReference type="PROSITE-ProRule" id="PRU00339"/>
    </source>
</evidence>
<dbReference type="CDD" id="cd15831">
    <property type="entry name" value="BTAD"/>
    <property type="match status" value="1"/>
</dbReference>
<dbReference type="SUPFAM" id="SSF46894">
    <property type="entry name" value="C-terminal effector domain of the bipartite response regulators"/>
    <property type="match status" value="1"/>
</dbReference>
<feature type="repeat" description="TPR" evidence="5">
    <location>
        <begin position="808"/>
        <end position="841"/>
    </location>
</feature>
<dbReference type="InterPro" id="IPR016032">
    <property type="entry name" value="Sig_transdc_resp-reg_C-effctor"/>
</dbReference>
<dbReference type="EMBL" id="BOMV01000028">
    <property type="protein sequence ID" value="GIE95426.1"/>
    <property type="molecule type" value="Genomic_DNA"/>
</dbReference>
<dbReference type="Pfam" id="PF03704">
    <property type="entry name" value="BTAD"/>
    <property type="match status" value="1"/>
</dbReference>
<dbReference type="SMART" id="SM00862">
    <property type="entry name" value="Trans_reg_C"/>
    <property type="match status" value="1"/>
</dbReference>
<accession>A0A919K2H9</accession>
<dbReference type="AlphaFoldDB" id="A0A919K2H9"/>
<keyword evidence="3" id="KW-0238">DNA-binding</keyword>
<evidence type="ECO:0000259" key="7">
    <source>
        <dbReference type="SMART" id="SM01043"/>
    </source>
</evidence>
<dbReference type="PROSITE" id="PS50005">
    <property type="entry name" value="TPR"/>
    <property type="match status" value="2"/>
</dbReference>
<dbReference type="InterPro" id="IPR019734">
    <property type="entry name" value="TPR_rpt"/>
</dbReference>
<protein>
    <submittedName>
        <fullName evidence="8">SARP family transcriptional regulator</fullName>
    </submittedName>
</protein>
<keyword evidence="4" id="KW-0804">Transcription</keyword>
<dbReference type="Gene3D" id="1.10.10.10">
    <property type="entry name" value="Winged helix-like DNA-binding domain superfamily/Winged helix DNA-binding domain"/>
    <property type="match status" value="1"/>
</dbReference>
<evidence type="ECO:0000256" key="2">
    <source>
        <dbReference type="ARBA" id="ARBA00023015"/>
    </source>
</evidence>
<dbReference type="SMART" id="SM01043">
    <property type="entry name" value="BTAD"/>
    <property type="match status" value="1"/>
</dbReference>
<feature type="domain" description="Bacterial transcriptional activator" evidence="7">
    <location>
        <begin position="99"/>
        <end position="229"/>
    </location>
</feature>
<evidence type="ECO:0000256" key="4">
    <source>
        <dbReference type="ARBA" id="ARBA00023163"/>
    </source>
</evidence>
<dbReference type="InterPro" id="IPR027417">
    <property type="entry name" value="P-loop_NTPase"/>
</dbReference>
<keyword evidence="5" id="KW-0802">TPR repeat</keyword>
<sequence length="896" mass="95289">MRVEFRVLGAVEVLIDGAPVDVGHARQRLVLAALLVDANRTVPAGALLDRAWGDRLPQHARTALAGYLSRLRAALRPAPGVAIQRQRGGYLLSVDPMAVDLHRFRHLVQEGHLDGALELWRGPAFDALSTPWCEAVRVALERERHAAELDRNDLALAAGEHAALLTTLLGTADRHPLDERVAAQVMLALYRCGRQAEALRRYADLRAALADELGADPSPALRDLHQAMLSSEPGLAAVGVRRAVGLPVPRQLPAAPRAFTGRSEELGRMTAALDAGVLVLAVSGTAGAGKSALAVHWAHAVAERFPDGLLFVNLRGYHPGGGAVPPVAAVRGFLDAFAVPAERIPAGLDAQVGLYRSLLAGRRVLVVLDNCRDAGQVRPLLPGTPGCAAVVTSRDALAGLVAVDGAEPLPLALLSRREAGELLAGRLGAERVAAETGAVAEIVRRCARLPLALSIVAGRAVARPGAGLAALAADLRAARQQLDGFASSDPAIDVRAVLSWSYRALGAAAARLFRLLGVHPGPDVTIAAAASLAAATLDETRELIGELVTANLVTEHRAGRFQLHDLLRAYAAELAAEPAAAGRMLEHYLHSAFHADQLLYPYREKILLEPAGAGVVPETADDALAWFVAEHEVLLAVVLSAGDDRATWQLAWTLSTYLNLQGQWRAQVAVQTAALAAAGRLGDRPGEAHACRALGRAHDMLGADEPAQRHLERARELFEALGDRAGLATTYVNLARLAARLGDRDAELSHDRRSLALFEEVGDRAGQARALNNLGVALARRGELAGALDACDRAVRLNREIGNRHGEAAAWDSIGMVHGRRGEHDRAADCCQRGLELYRDTGDRPAQAETLLKLGDARRDAGLQELARDAWQEALHLLDELGHDNGEARARLAGCR</sequence>
<evidence type="ECO:0000256" key="1">
    <source>
        <dbReference type="ARBA" id="ARBA00005820"/>
    </source>
</evidence>
<dbReference type="RefSeq" id="WP_203781724.1">
    <property type="nucleotide sequence ID" value="NZ_BOMV01000028.1"/>
</dbReference>
<dbReference type="PANTHER" id="PTHR35807:SF1">
    <property type="entry name" value="TRANSCRIPTIONAL REGULATOR REDD"/>
    <property type="match status" value="1"/>
</dbReference>
<dbReference type="SUPFAM" id="SSF48452">
    <property type="entry name" value="TPR-like"/>
    <property type="match status" value="3"/>
</dbReference>
<name>A0A919K2H9_9ACTN</name>
<keyword evidence="9" id="KW-1185">Reference proteome</keyword>
<dbReference type="InterPro" id="IPR011990">
    <property type="entry name" value="TPR-like_helical_dom_sf"/>
</dbReference>
<dbReference type="InterPro" id="IPR051677">
    <property type="entry name" value="AfsR-DnrI-RedD_regulator"/>
</dbReference>
<keyword evidence="2" id="KW-0805">Transcription regulation</keyword>
<feature type="repeat" description="TPR" evidence="5">
    <location>
        <begin position="768"/>
        <end position="801"/>
    </location>
</feature>
<dbReference type="Gene3D" id="3.40.50.300">
    <property type="entry name" value="P-loop containing nucleotide triphosphate hydrolases"/>
    <property type="match status" value="1"/>
</dbReference>
<reference evidence="8" key="1">
    <citation type="submission" date="2021-01" db="EMBL/GenBank/DDBJ databases">
        <title>Whole genome shotgun sequence of Actinoplanes rishiriensis NBRC 108556.</title>
        <authorList>
            <person name="Komaki H."/>
            <person name="Tamura T."/>
        </authorList>
    </citation>
    <scope>NUCLEOTIDE SEQUENCE</scope>
    <source>
        <strain evidence="8">NBRC 108556</strain>
    </source>
</reference>
<dbReference type="Gene3D" id="1.25.40.10">
    <property type="entry name" value="Tetratricopeptide repeat domain"/>
    <property type="match status" value="2"/>
</dbReference>
<organism evidence="8 9">
    <name type="scientific">Paractinoplanes rishiriensis</name>
    <dbReference type="NCBI Taxonomy" id="1050105"/>
    <lineage>
        <taxon>Bacteria</taxon>
        <taxon>Bacillati</taxon>
        <taxon>Actinomycetota</taxon>
        <taxon>Actinomycetes</taxon>
        <taxon>Micromonosporales</taxon>
        <taxon>Micromonosporaceae</taxon>
        <taxon>Paractinoplanes</taxon>
    </lineage>
</organism>
<evidence type="ECO:0000313" key="8">
    <source>
        <dbReference type="EMBL" id="GIE95426.1"/>
    </source>
</evidence>
<dbReference type="InterPro" id="IPR005158">
    <property type="entry name" value="BTAD"/>
</dbReference>
<feature type="domain" description="OmpR/PhoB-type" evidence="6">
    <location>
        <begin position="17"/>
        <end position="92"/>
    </location>
</feature>
<dbReference type="GO" id="GO:0003677">
    <property type="term" value="F:DNA binding"/>
    <property type="evidence" value="ECO:0007669"/>
    <property type="project" value="UniProtKB-KW"/>
</dbReference>
<evidence type="ECO:0000256" key="3">
    <source>
        <dbReference type="ARBA" id="ARBA00023125"/>
    </source>
</evidence>
<dbReference type="Pfam" id="PF13424">
    <property type="entry name" value="TPR_12"/>
    <property type="match status" value="1"/>
</dbReference>
<dbReference type="GO" id="GO:0000160">
    <property type="term" value="P:phosphorelay signal transduction system"/>
    <property type="evidence" value="ECO:0007669"/>
    <property type="project" value="InterPro"/>
</dbReference>
<evidence type="ECO:0000259" key="6">
    <source>
        <dbReference type="SMART" id="SM00862"/>
    </source>
</evidence>
<dbReference type="InterPro" id="IPR036388">
    <property type="entry name" value="WH-like_DNA-bd_sf"/>
</dbReference>
<dbReference type="PRINTS" id="PR00364">
    <property type="entry name" value="DISEASERSIST"/>
</dbReference>
<dbReference type="SUPFAM" id="SSF52540">
    <property type="entry name" value="P-loop containing nucleoside triphosphate hydrolases"/>
    <property type="match status" value="1"/>
</dbReference>
<dbReference type="InterPro" id="IPR001867">
    <property type="entry name" value="OmpR/PhoB-type_DNA-bd"/>
</dbReference>
<dbReference type="GO" id="GO:0006355">
    <property type="term" value="P:regulation of DNA-templated transcription"/>
    <property type="evidence" value="ECO:0007669"/>
    <property type="project" value="InterPro"/>
</dbReference>
<evidence type="ECO:0000313" key="9">
    <source>
        <dbReference type="Proteomes" id="UP000636960"/>
    </source>
</evidence>
<comment type="caution">
    <text evidence="8">The sequence shown here is derived from an EMBL/GenBank/DDBJ whole genome shotgun (WGS) entry which is preliminary data.</text>
</comment>
<proteinExistence type="inferred from homology"/>